<dbReference type="AlphaFoldDB" id="A0A031WDC5"/>
<evidence type="ECO:0000313" key="5">
    <source>
        <dbReference type="EMBL" id="CDS89510.1"/>
    </source>
</evidence>
<dbReference type="EC" id="3.1.4.-" evidence="2"/>
<dbReference type="EMBL" id="LK932372">
    <property type="protein sequence ID" value="CDS85073.1"/>
    <property type="molecule type" value="Genomic_DNA"/>
</dbReference>
<comment type="similarity">
    <text evidence="1 2">Belongs to the metallophosphoesterase superfamily. YfcE family.</text>
</comment>
<evidence type="ECO:0000313" key="7">
    <source>
        <dbReference type="EMBL" id="VFD34235.1"/>
    </source>
</evidence>
<dbReference type="EMBL" id="LK933338">
    <property type="protein sequence ID" value="CDT69350.1"/>
    <property type="molecule type" value="Genomic_DNA"/>
</dbReference>
<name>A0A031WDC5_CLODI</name>
<comment type="cofactor">
    <cofactor evidence="2">
        <name>a divalent metal cation</name>
        <dbReference type="ChEBI" id="CHEBI:60240"/>
    </cofactor>
</comment>
<feature type="domain" description="Calcineurin-like phosphoesterase" evidence="3">
    <location>
        <begin position="1"/>
        <end position="146"/>
    </location>
</feature>
<proteinExistence type="inferred from homology"/>
<dbReference type="NCBIfam" id="TIGR00040">
    <property type="entry name" value="yfcE"/>
    <property type="match status" value="1"/>
</dbReference>
<dbReference type="InterPro" id="IPR029052">
    <property type="entry name" value="Metallo-depent_PP-like"/>
</dbReference>
<dbReference type="InterPro" id="IPR000979">
    <property type="entry name" value="Phosphodiesterase_MJ0936/Vps29"/>
</dbReference>
<dbReference type="EMBL" id="CAAJVP010000004">
    <property type="protein sequence ID" value="VHY01152.1"/>
    <property type="molecule type" value="Genomic_DNA"/>
</dbReference>
<reference evidence="4" key="1">
    <citation type="submission" date="2014-07" db="EMBL/GenBank/DDBJ databases">
        <authorList>
            <person name="Monot Marc"/>
        </authorList>
    </citation>
    <scope>NUCLEOTIDE SEQUENCE</scope>
    <source>
        <strain evidence="6">7032989</strain>
        <strain evidence="4">7032994</strain>
    </source>
</reference>
<dbReference type="OMA" id="ICFGHSH"/>
<reference evidence="8 9" key="2">
    <citation type="submission" date="2019-04" db="EMBL/GenBank/DDBJ databases">
        <authorList>
            <consortium name="Pathogen Informatics"/>
        </authorList>
    </citation>
    <scope>NUCLEOTIDE SEQUENCE [LARGE SCALE GENOMIC DNA]</scope>
    <source>
        <strain evidence="7">Clo34</strain>
        <strain evidence="10">clo34</strain>
        <strain evidence="8">Tl291</strain>
        <strain evidence="9">tl291</strain>
    </source>
</reference>
<sequence length="156" mass="17636">MKIGIVSDTHMMIKNMEKTIPYLKECDLIIHAGDNFTDSRYIHSMTNVGIIAVKGNCDFDAVEEEVVFEVANKTIFLCHGDKYGVKYGTNMLEKKATEVDADIVIFGHTHTPFREIKDGVLYINPGSTSLPRGVSYKSFVIMDIEEDDIKIEEIRI</sequence>
<keyword evidence="2" id="KW-0479">Metal-binding</keyword>
<evidence type="ECO:0000256" key="1">
    <source>
        <dbReference type="ARBA" id="ARBA00008950"/>
    </source>
</evidence>
<dbReference type="Gene3D" id="3.60.21.10">
    <property type="match status" value="1"/>
</dbReference>
<dbReference type="GO" id="GO:0046872">
    <property type="term" value="F:metal ion binding"/>
    <property type="evidence" value="ECO:0007669"/>
    <property type="project" value="UniProtKB-KW"/>
</dbReference>
<organism evidence="4">
    <name type="scientific">Clostridioides difficile</name>
    <name type="common">Peptoclostridium difficile</name>
    <dbReference type="NCBI Taxonomy" id="1496"/>
    <lineage>
        <taxon>Bacteria</taxon>
        <taxon>Bacillati</taxon>
        <taxon>Bacillota</taxon>
        <taxon>Clostridia</taxon>
        <taxon>Peptostreptococcales</taxon>
        <taxon>Peptostreptococcaceae</taxon>
        <taxon>Clostridioides</taxon>
    </lineage>
</organism>
<dbReference type="EMBL" id="CAADAN010000012">
    <property type="protein sequence ID" value="VFD34235.1"/>
    <property type="molecule type" value="Genomic_DNA"/>
</dbReference>
<dbReference type="RefSeq" id="WP_003435609.1">
    <property type="nucleotide sequence ID" value="NZ_BAABSG010000002.1"/>
</dbReference>
<gene>
    <name evidence="6" type="ORF">BN1095_640081</name>
    <name evidence="5" type="ORF">BN1096_740138</name>
    <name evidence="4" type="ORF">BN1097_360051</name>
    <name evidence="8" type="ORF">SAMEA1402366_01228</name>
    <name evidence="7" type="ORF">SAMEA1402399_02991</name>
</gene>
<evidence type="ECO:0000313" key="10">
    <source>
        <dbReference type="Proteomes" id="UP000411588"/>
    </source>
</evidence>
<dbReference type="PANTHER" id="PTHR11124">
    <property type="entry name" value="VACUOLAR SORTING PROTEIN VPS29"/>
    <property type="match status" value="1"/>
</dbReference>
<evidence type="ECO:0000313" key="8">
    <source>
        <dbReference type="EMBL" id="VHY01152.1"/>
    </source>
</evidence>
<dbReference type="EMBL" id="LK932529">
    <property type="protein sequence ID" value="CDS89510.1"/>
    <property type="molecule type" value="Genomic_DNA"/>
</dbReference>
<evidence type="ECO:0000313" key="6">
    <source>
        <dbReference type="EMBL" id="CDT69350.1"/>
    </source>
</evidence>
<dbReference type="KEGG" id="pdf:CD630DERM_33070"/>
<evidence type="ECO:0000259" key="3">
    <source>
        <dbReference type="Pfam" id="PF12850"/>
    </source>
</evidence>
<dbReference type="GeneID" id="66355801"/>
<accession>A0A031WDC5</accession>
<evidence type="ECO:0000256" key="2">
    <source>
        <dbReference type="RuleBase" id="RU362039"/>
    </source>
</evidence>
<dbReference type="InterPro" id="IPR024654">
    <property type="entry name" value="Calcineurin-like_PHP_lpxH"/>
</dbReference>
<evidence type="ECO:0000313" key="4">
    <source>
        <dbReference type="EMBL" id="CDS85073.1"/>
    </source>
</evidence>
<dbReference type="Pfam" id="PF12850">
    <property type="entry name" value="Metallophos_2"/>
    <property type="match status" value="1"/>
</dbReference>
<evidence type="ECO:0000313" key="9">
    <source>
        <dbReference type="Proteomes" id="UP000372533"/>
    </source>
</evidence>
<protein>
    <recommendedName>
        <fullName evidence="2">Phosphoesterase</fullName>
        <ecNumber evidence="2">3.1.4.-</ecNumber>
    </recommendedName>
</protein>
<keyword evidence="7" id="KW-0378">Hydrolase</keyword>
<dbReference type="GO" id="GO:0016787">
    <property type="term" value="F:hydrolase activity"/>
    <property type="evidence" value="ECO:0007669"/>
    <property type="project" value="UniProtKB-UniRule"/>
</dbReference>
<dbReference type="Proteomes" id="UP000372533">
    <property type="component" value="Unassembled WGS sequence"/>
</dbReference>
<dbReference type="PATRIC" id="fig|1496.1373.peg.1546"/>
<dbReference type="Proteomes" id="UP000411588">
    <property type="component" value="Unassembled WGS sequence"/>
</dbReference>
<dbReference type="SUPFAM" id="SSF56300">
    <property type="entry name" value="Metallo-dependent phosphatases"/>
    <property type="match status" value="1"/>
</dbReference>